<proteinExistence type="inferred from homology"/>
<name>C4L867_TOLAT</name>
<dbReference type="InterPro" id="IPR002934">
    <property type="entry name" value="Polymerase_NTP_transf_dom"/>
</dbReference>
<dbReference type="InterPro" id="IPR002912">
    <property type="entry name" value="ACT_dom"/>
</dbReference>
<dbReference type="Pfam" id="PF08335">
    <property type="entry name" value="GlnD_UR_UTase"/>
    <property type="match status" value="1"/>
</dbReference>
<dbReference type="CDD" id="cd04899">
    <property type="entry name" value="ACT_ACR-UUR-like_2"/>
    <property type="match status" value="1"/>
</dbReference>
<dbReference type="PANTHER" id="PTHR47320">
    <property type="entry name" value="BIFUNCTIONAL URIDYLYLTRANSFERASE/URIDYLYL-REMOVING ENZYME"/>
    <property type="match status" value="1"/>
</dbReference>
<dbReference type="InterPro" id="IPR045865">
    <property type="entry name" value="ACT-like_dom_sf"/>
</dbReference>
<dbReference type="EC" id="3.1.4.-" evidence="8"/>
<keyword evidence="12" id="KW-1185">Reference proteome</keyword>
<comment type="caution">
    <text evidence="8">Lacks conserved residue(s) required for the propagation of feature annotation.</text>
</comment>
<dbReference type="SUPFAM" id="SSF109604">
    <property type="entry name" value="HD-domain/PDEase-like"/>
    <property type="match status" value="1"/>
</dbReference>
<dbReference type="HAMAP" id="MF_00277">
    <property type="entry name" value="PII_uridylyl_transf"/>
    <property type="match status" value="1"/>
</dbReference>
<feature type="region of interest" description="Uridylyltransferase" evidence="8">
    <location>
        <begin position="1"/>
        <end position="333"/>
    </location>
</feature>
<dbReference type="EMBL" id="CP001616">
    <property type="protein sequence ID" value="ACQ93713.1"/>
    <property type="molecule type" value="Genomic_DNA"/>
</dbReference>
<dbReference type="Pfam" id="PF01909">
    <property type="entry name" value="NTP_transf_2"/>
    <property type="match status" value="1"/>
</dbReference>
<dbReference type="STRING" id="595494.Tola_2114"/>
<dbReference type="InterPro" id="IPR013546">
    <property type="entry name" value="PII_UdlTrfase/GS_AdlTrfase"/>
</dbReference>
<dbReference type="KEGG" id="tau:Tola_2114"/>
<dbReference type="SUPFAM" id="SSF81593">
    <property type="entry name" value="Nucleotidyltransferase substrate binding subunit/domain"/>
    <property type="match status" value="1"/>
</dbReference>
<gene>
    <name evidence="8" type="primary">glnD</name>
    <name evidence="11" type="ordered locus">Tola_2114</name>
</gene>
<sequence>MLPEQLNPDAIPDEQLTIPRCKELLSLLQAWLQEQFEAQEDVLTLVAARSEFTDLLLSRLWQKFGLDHHASLALIAVGGYGRGELHPHSDIDILVLSQKNITPAQGESISQFLTLLWDLRLDIGHAVRTLKECIQQGKEDITVATNLLESRLICGSVPTFEALQESIQPPKFWPSDAFFRAKREEQMLRHQQFQDTAFLLEPDVKSNPGGLRDIQIITWIARRQYGAMSLQEMTSFGFLNKAEYLELQDCQNFLWRVRFALHLAIQKNDNRLLFDRQRVVARMLGYPGEGNAPVEQMMKRFFQTVRHITELNEMLLQLFDEAILGNESTKTRLLNENFIVRGTHIDVLEPAVFINSPHTMLELFYQIAENPEITGIYSSCLRALRDARRSLIIPLQDLPECRERFMAILRHPRGISLPFTLMHEHGILAAYLPQWNQIVGQMQFDMFHAYTVDEHTHRLLKNIYRFQQTERAKLHPLFFETYNRLNKPELLFIAALFHDIGKGRGGDHSELGASDARNFCDLHGLDRYEGRLVAWLVKNHLLFSVTAQRRDIYDPDVITEFARAVRDEEHLGYLYCLTVADICATNDSLWNDWKGTLLKELFFATQRALRQGLESPPDMRLRIRENQRQAMLILKIQGYNESEVNLLWQQFKADYFMRHGPEQIAWHTRHIQDHVRDGKNTPLVVFGNHKTRGGSEIFLYCHDMPNLFATVAAILDHKNLNIHDAQIMTSKEGFAMDTFVVMEPNGDPVVTDRVPMIIQSLAQALSRPGYALPPSRPLSRRHRQFQVPTRVTYLPVKGDHKYSLIELVALDSPGVLARIGSVFQECELEVHAAKITTIGERVEDFFSLSRNDGLPLADDDKKKLEEKLIEKLNPSDEM</sequence>
<dbReference type="GO" id="GO:0008893">
    <property type="term" value="F:guanosine-3',5'-bis(diphosphate) 3'-diphosphatase activity"/>
    <property type="evidence" value="ECO:0007669"/>
    <property type="project" value="UniProtKB-EC"/>
</dbReference>
<dbReference type="PIRSF" id="PIRSF006288">
    <property type="entry name" value="PII_uridyltransf"/>
    <property type="match status" value="1"/>
</dbReference>
<dbReference type="HOGENOM" id="CLU_012833_0_0_6"/>
<evidence type="ECO:0000313" key="12">
    <source>
        <dbReference type="Proteomes" id="UP000009073"/>
    </source>
</evidence>
<comment type="activity regulation">
    <text evidence="8">Uridylyltransferase (UTase) activity is inhibited by glutamine, while glutamine activates uridylyl-removing (UR) activity.</text>
</comment>
<comment type="catalytic activity">
    <reaction evidence="8">
        <text>[protein-PII]-L-tyrosine + UTP = [protein-PII]-uridylyl-L-tyrosine + diphosphate</text>
        <dbReference type="Rhea" id="RHEA:13673"/>
        <dbReference type="Rhea" id="RHEA-COMP:12147"/>
        <dbReference type="Rhea" id="RHEA-COMP:12148"/>
        <dbReference type="ChEBI" id="CHEBI:33019"/>
        <dbReference type="ChEBI" id="CHEBI:46398"/>
        <dbReference type="ChEBI" id="CHEBI:46858"/>
        <dbReference type="ChEBI" id="CHEBI:90602"/>
        <dbReference type="EC" id="2.7.7.59"/>
    </reaction>
</comment>
<dbReference type="NCBIfam" id="NF003448">
    <property type="entry name" value="PRK05007.1"/>
    <property type="match status" value="1"/>
</dbReference>
<keyword evidence="3" id="KW-0677">Repeat</keyword>
<reference evidence="12" key="1">
    <citation type="submission" date="2009-05" db="EMBL/GenBank/DDBJ databases">
        <title>Complete sequence of Tolumonas auensis DSM 9187.</title>
        <authorList>
            <consortium name="US DOE Joint Genome Institute"/>
            <person name="Lucas S."/>
            <person name="Copeland A."/>
            <person name="Lapidus A."/>
            <person name="Glavina del Rio T."/>
            <person name="Tice H."/>
            <person name="Bruce D."/>
            <person name="Goodwin L."/>
            <person name="Pitluck S."/>
            <person name="Chertkov O."/>
            <person name="Brettin T."/>
            <person name="Detter J.C."/>
            <person name="Han C."/>
            <person name="Larimer F."/>
            <person name="Land M."/>
            <person name="Hauser L."/>
            <person name="Kyrpides N."/>
            <person name="Mikhailova N."/>
            <person name="Spring S."/>
            <person name="Beller H."/>
        </authorList>
    </citation>
    <scope>NUCLEOTIDE SEQUENCE [LARGE SCALE GENOMIC DNA]</scope>
    <source>
        <strain evidence="12">DSM 9187 / TA4</strain>
    </source>
</reference>
<organism evidence="11 12">
    <name type="scientific">Tolumonas auensis (strain DSM 9187 / NBRC 110442 / TA 4)</name>
    <dbReference type="NCBI Taxonomy" id="595494"/>
    <lineage>
        <taxon>Bacteria</taxon>
        <taxon>Pseudomonadati</taxon>
        <taxon>Pseudomonadota</taxon>
        <taxon>Gammaproteobacteria</taxon>
        <taxon>Aeromonadales</taxon>
        <taxon>Aeromonadaceae</taxon>
        <taxon>Tolumonas</taxon>
    </lineage>
</organism>
<evidence type="ECO:0000256" key="7">
    <source>
        <dbReference type="ARBA" id="ARBA00047968"/>
    </source>
</evidence>
<evidence type="ECO:0000256" key="4">
    <source>
        <dbReference type="ARBA" id="ARBA00022801"/>
    </source>
</evidence>
<accession>C4L867</accession>
<evidence type="ECO:0000313" key="11">
    <source>
        <dbReference type="EMBL" id="ACQ93713.1"/>
    </source>
</evidence>
<dbReference type="CDD" id="cd04900">
    <property type="entry name" value="ACT_UUR-like_1"/>
    <property type="match status" value="1"/>
</dbReference>
<dbReference type="InterPro" id="IPR010043">
    <property type="entry name" value="UTase/UR"/>
</dbReference>
<dbReference type="Pfam" id="PF01966">
    <property type="entry name" value="HD"/>
    <property type="match status" value="1"/>
</dbReference>
<dbReference type="InterPro" id="IPR006674">
    <property type="entry name" value="HD_domain"/>
</dbReference>
<keyword evidence="4 8" id="KW-0378">Hydrolase</keyword>
<dbReference type="NCBIfam" id="NF002487">
    <property type="entry name" value="PRK01759.1"/>
    <property type="match status" value="1"/>
</dbReference>
<dbReference type="eggNOG" id="COG2844">
    <property type="taxonomic scope" value="Bacteria"/>
</dbReference>
<dbReference type="GO" id="GO:0006808">
    <property type="term" value="P:regulation of nitrogen utilization"/>
    <property type="evidence" value="ECO:0007669"/>
    <property type="project" value="UniProtKB-UniRule"/>
</dbReference>
<evidence type="ECO:0000256" key="6">
    <source>
        <dbReference type="ARBA" id="ARBA00023268"/>
    </source>
</evidence>
<dbReference type="GO" id="GO:0008081">
    <property type="term" value="F:phosphoric diester hydrolase activity"/>
    <property type="evidence" value="ECO:0007669"/>
    <property type="project" value="UniProtKB-UniRule"/>
</dbReference>
<dbReference type="SMART" id="SM00471">
    <property type="entry name" value="HDc"/>
    <property type="match status" value="1"/>
</dbReference>
<comment type="catalytic activity">
    <reaction evidence="7">
        <text>guanosine 3',5'-bis(diphosphate) + H2O = GDP + diphosphate + H(+)</text>
        <dbReference type="Rhea" id="RHEA:14253"/>
        <dbReference type="ChEBI" id="CHEBI:15377"/>
        <dbReference type="ChEBI" id="CHEBI:15378"/>
        <dbReference type="ChEBI" id="CHEBI:33019"/>
        <dbReference type="ChEBI" id="CHEBI:58189"/>
        <dbReference type="ChEBI" id="CHEBI:77828"/>
        <dbReference type="EC" id="3.1.7.2"/>
    </reaction>
</comment>
<dbReference type="PROSITE" id="PS51831">
    <property type="entry name" value="HD"/>
    <property type="match status" value="1"/>
</dbReference>
<evidence type="ECO:0000256" key="3">
    <source>
        <dbReference type="ARBA" id="ARBA00022737"/>
    </source>
</evidence>
<dbReference type="SUPFAM" id="SSF81301">
    <property type="entry name" value="Nucleotidyltransferase"/>
    <property type="match status" value="1"/>
</dbReference>
<dbReference type="CDD" id="cd05401">
    <property type="entry name" value="NT_GlnE_GlnD_like"/>
    <property type="match status" value="1"/>
</dbReference>
<dbReference type="GO" id="GO:0008773">
    <property type="term" value="F:[protein-PII] uridylyltransferase activity"/>
    <property type="evidence" value="ECO:0007669"/>
    <property type="project" value="UniProtKB-UniRule"/>
</dbReference>
<evidence type="ECO:0000259" key="9">
    <source>
        <dbReference type="PROSITE" id="PS51671"/>
    </source>
</evidence>
<keyword evidence="6 8" id="KW-0511">Multifunctional enzyme</keyword>
<feature type="domain" description="HD" evidence="10">
    <location>
        <begin position="452"/>
        <end position="574"/>
    </location>
</feature>
<dbReference type="EC" id="2.7.7.59" evidence="8"/>
<comment type="domain">
    <text evidence="8">Has four distinct domains: an N-terminal nucleotidyltransferase (NT) domain responsible for UTase activity, a central HD domain that encodes UR activity, and two C-terminal ACT domains that seem to have a role in glutamine sensing.</text>
</comment>
<comment type="similarity">
    <text evidence="8">Belongs to the GlnD family.</text>
</comment>
<keyword evidence="2 8" id="KW-0548">Nucleotidyltransferase</keyword>
<comment type="function">
    <text evidence="8">Modifies, by uridylylation and deuridylylation, the PII regulatory proteins (GlnB and homologs), in response to the nitrogen status of the cell that GlnD senses through the glutamine level. Under low glutamine levels, catalyzes the conversion of the PII proteins and UTP to PII-UMP and PPi, while under higher glutamine levels, GlnD hydrolyzes PII-UMP to PII and UMP (deuridylylation). Thus, controls uridylylation state and activity of the PII proteins, and plays an important role in the regulation of nitrogen assimilation and metabolism.</text>
</comment>
<dbReference type="NCBIfam" id="TIGR01693">
    <property type="entry name" value="UTase_glnD"/>
    <property type="match status" value="1"/>
</dbReference>
<dbReference type="Gene3D" id="1.20.120.330">
    <property type="entry name" value="Nucleotidyltransferases domain 2"/>
    <property type="match status" value="1"/>
</dbReference>
<dbReference type="SUPFAM" id="SSF55021">
    <property type="entry name" value="ACT-like"/>
    <property type="match status" value="2"/>
</dbReference>
<dbReference type="InterPro" id="IPR043519">
    <property type="entry name" value="NT_sf"/>
</dbReference>
<feature type="domain" description="ACT" evidence="9">
    <location>
        <begin position="804"/>
        <end position="878"/>
    </location>
</feature>
<evidence type="ECO:0000259" key="10">
    <source>
        <dbReference type="PROSITE" id="PS51831"/>
    </source>
</evidence>
<comment type="catalytic activity">
    <reaction evidence="8">
        <text>[protein-PII]-uridylyl-L-tyrosine + H2O = [protein-PII]-L-tyrosine + UMP + H(+)</text>
        <dbReference type="Rhea" id="RHEA:48600"/>
        <dbReference type="Rhea" id="RHEA-COMP:12147"/>
        <dbReference type="Rhea" id="RHEA-COMP:12148"/>
        <dbReference type="ChEBI" id="CHEBI:15377"/>
        <dbReference type="ChEBI" id="CHEBI:15378"/>
        <dbReference type="ChEBI" id="CHEBI:46858"/>
        <dbReference type="ChEBI" id="CHEBI:57865"/>
        <dbReference type="ChEBI" id="CHEBI:90602"/>
    </reaction>
</comment>
<keyword evidence="1 8" id="KW-0808">Transferase</keyword>
<comment type="cofactor">
    <cofactor evidence="8">
        <name>Mg(2+)</name>
        <dbReference type="ChEBI" id="CHEBI:18420"/>
    </cofactor>
</comment>
<keyword evidence="5 8" id="KW-0460">Magnesium</keyword>
<dbReference type="Gene3D" id="1.10.3210.10">
    <property type="entry name" value="Hypothetical protein af1432"/>
    <property type="match status" value="1"/>
</dbReference>
<dbReference type="PANTHER" id="PTHR47320:SF1">
    <property type="entry name" value="BIFUNCTIONAL URIDYLYLTRANSFERASE_URIDYLYL-REMOVING ENZYME"/>
    <property type="match status" value="1"/>
</dbReference>
<protein>
    <recommendedName>
        <fullName evidence="8">Bifunctional uridylyltransferase/uridylyl-removing enzyme</fullName>
        <shortName evidence="8">UTase/UR</shortName>
    </recommendedName>
    <alternativeName>
        <fullName evidence="8">Bifunctional [protein-PII] modification enzyme</fullName>
    </alternativeName>
    <alternativeName>
        <fullName evidence="8">Bifunctional nitrogen sensor protein</fullName>
    </alternativeName>
    <domain>
        <recommendedName>
            <fullName evidence="8">[Protein-PII] uridylyltransferase</fullName>
            <shortName evidence="8">PII uridylyltransferase</shortName>
            <shortName evidence="8">UTase</shortName>
            <ecNumber evidence="8">2.7.7.59</ecNumber>
        </recommendedName>
    </domain>
    <domain>
        <recommendedName>
            <fullName evidence="8">[Protein-PII]-UMP uridylyl-removing enzyme</fullName>
            <shortName evidence="8">UR</shortName>
            <ecNumber evidence="8">3.1.4.-</ecNumber>
        </recommendedName>
    </domain>
</protein>
<evidence type="ECO:0000256" key="5">
    <source>
        <dbReference type="ARBA" id="ARBA00022842"/>
    </source>
</evidence>
<reference evidence="11 12" key="2">
    <citation type="journal article" date="2011" name="Stand. Genomic Sci.">
        <title>Complete genome sequence of Tolumonas auensis type strain (TA 4).</title>
        <authorList>
            <person name="Chertkov O."/>
            <person name="Copeland A."/>
            <person name="Lucas S."/>
            <person name="Lapidus A."/>
            <person name="Berry K.W."/>
            <person name="Detter J.C."/>
            <person name="Del Rio T.G."/>
            <person name="Hammon N."/>
            <person name="Dalin E."/>
            <person name="Tice H."/>
            <person name="Pitluck S."/>
            <person name="Richardson P."/>
            <person name="Bruce D."/>
            <person name="Goodwin L."/>
            <person name="Han C."/>
            <person name="Tapia R."/>
            <person name="Saunders E."/>
            <person name="Schmutz J."/>
            <person name="Brettin T."/>
            <person name="Larimer F."/>
            <person name="Land M."/>
            <person name="Hauser L."/>
            <person name="Spring S."/>
            <person name="Rohde M."/>
            <person name="Kyrpides N.C."/>
            <person name="Ivanova N."/>
            <person name="Goker M."/>
            <person name="Beller H.R."/>
            <person name="Klenk H.P."/>
            <person name="Woyke T."/>
        </authorList>
    </citation>
    <scope>NUCLEOTIDE SEQUENCE [LARGE SCALE GENOMIC DNA]</scope>
    <source>
        <strain evidence="12">DSM 9187 / TA4</strain>
    </source>
</reference>
<feature type="domain" description="ACT" evidence="9">
    <location>
        <begin position="696"/>
        <end position="779"/>
    </location>
</feature>
<evidence type="ECO:0000256" key="2">
    <source>
        <dbReference type="ARBA" id="ARBA00022695"/>
    </source>
</evidence>
<dbReference type="InterPro" id="IPR003607">
    <property type="entry name" value="HD/PDEase_dom"/>
</dbReference>
<dbReference type="PROSITE" id="PS51671">
    <property type="entry name" value="ACT"/>
    <property type="match status" value="2"/>
</dbReference>
<dbReference type="CDD" id="cd00077">
    <property type="entry name" value="HDc"/>
    <property type="match status" value="1"/>
</dbReference>
<dbReference type="Proteomes" id="UP000009073">
    <property type="component" value="Chromosome"/>
</dbReference>
<evidence type="ECO:0000256" key="1">
    <source>
        <dbReference type="ARBA" id="ARBA00022679"/>
    </source>
</evidence>
<dbReference type="OrthoDB" id="9758038at2"/>
<dbReference type="RefSeq" id="WP_015879181.1">
    <property type="nucleotide sequence ID" value="NC_012691.1"/>
</dbReference>
<dbReference type="AlphaFoldDB" id="C4L867"/>
<evidence type="ECO:0000256" key="8">
    <source>
        <dbReference type="HAMAP-Rule" id="MF_00277"/>
    </source>
</evidence>